<feature type="domain" description="Carrier" evidence="8">
    <location>
        <begin position="1512"/>
        <end position="1589"/>
    </location>
</feature>
<sequence length="2379" mass="260668">MTSTSTLPSLLVFGPHNEFPPEAVLEDLRQELNTSDRLAALRDAVSDLPRFWGTLVEFDPELRQVPAASFLGQLKQWLRDGGSLPYHHDDAPNHYGLAVTVLLQISQYSRYLEHLGLDSHSQILRSVKSGGIQGFCAGFLCAVAVAGAPTEADIGRTAAVALRLAVCIGAYVDQDGVYAQNREDYSCVALRWKETNSDGKAEVSSIIQSFPQAYISSVNDEACVTVTLRSADVDDLSERARTAGLLSKTVSVRGRFHTSEHSSAAAKLAKLVAQSEDLRLPDVETLFAPLRSAVDGKVISKGTLLEHVLDNTLLKAVDWNQTLRSSVGQLGRERKTAAFAGFGNHIPPSLALDSSLKIFNLSRLGPTKANGLPKGLNHQSEYPPHSIAVVGMAGRFPGADSVDELWDLILEGTTTVEPAPVERLGLSQAGDFANTKWWGNFIRDPDAFDHRFFKKSSREALAWDPQHRILLEVVYTALESAGYFGPSSAKEPQDYGEGVAVVVLKPLSDAIKDGDNVLGVISGSAANQNYNDSLITVPHSGSQSELYREVLKLSNLRPESVTYVEAHGTGTGRGDPVEVRSIRDVFGGPQRDSMLHFSSIKGNIGHTEGTAGVAGLIKVLLMMKHNLIPLQASHSTLNPNIPALGLDKMEIPRKVTPWDFPSRAACVNSYGAAGSNTALMVREKPSCETSMNLPDASRWPLIISAGSASSLARYSGKLLNWLQDGKAKTKDFLASLTFNLADRANHALPHTLATSVSNIQDLTSKLEEAASQSTTGSTVTESPKPAILVFGGQESDFVGLSEDLYHSSKVFRHHLDNCNNLFVSKGLDSLLPVIFHHKPIQNLVTLHSALFATQYASAKAWMDCGLNVSAVVGHSFGHLAALCISGVLSLPDGVTLVAGRAALMMDHWGEEPGSMLFLQADRHTVDQALHSLKGHDGGYAEVACYNGPNSHVVVGSSKAISALEQHVANTPSLRHVRTKKLQVTHGFHSKFTEPLLPHLRDLAKTLSWNSPEIHLESCVEDERISDPDFTSVSEHTRRPVFFKQAIERLSDRFSQSTWIEVGRGSSVIQLAKGAVPKAQGHSFLSPQLTTSDAHGSLTNVTVDLWKAGYSVQYWPFHRSQKQEYAHLSLPPYQFEKTRHWLPFTGNRFQKKVEAVPEVKPGEAHEILSFVRFDDSLQKEAVFRIDPEAERFKVMVAGHVMAGQGLLPASLYYELVSRAAMYLEPDAEVATHVPTVNDLVMKSPIGDDVTVEIRLKLKRVDGPRPSWQFSITTQSKENPSADPFEVTTGKVCLKRRDDSQTVSEFKRFESLTGSRRVEEVLRHPDAEKMEGKHIYRAFTTVVYYGPRFHGIKQIASVGMEAAGKVVITPDKDDPADQRLCDTPMTDSFMQFSGFLVNYFNNPSLEDVLVCGKIEHIELGGGFNPDAREWIVYANMAEGGETDMSADAYVFEAESKKMVMAVFGFRFNKLPQATLGRILRNVNKSSEPSAKGPRKQVAAAVDVPPTPVPAAPNKKAPSKRVELFQLLSSITDVPLKQLKGESTLDDLGIDSLMATEVLNNIRSVFGVTIDLTSFLFFTDLGAVTAHIDEKLGLTGQDDASDAVATPASWDMVSTRSSSPDLVKSDEGKAKTSSTVTSLASSAVAKSGPAASAERPTITSAADAFQEVRLRYDQLAEGSKALGFWSEAYPHQARLALAYVVEAFAKLGCDMRQLSSGDDIPEIPALEKHKRFIRQLFKILEHGKLIFPSTDESFARTDTPVDPMDAESIYQQIVDLYPEHTGVNKLVRIAGSKLAECLTGETSGVQTIFGNKEAKKILEEFYEFWPLFRTPTLVLGDFVTKAFTNATGSGKFKILEVGAGTGGTTRYIINHLKSHGIPFEYVFTDVSSSLVASASKQFKAVEGMSFEVLDIEQNTRPEHDGAFHCIIATNAIHATRNLDVSLRNLRAMLREDGALTLVEITRQIYWMDVIFGQFEGWWLFDDGRSHAITDEEQWESRMRAAGFNEVQWSDGACPESKTVRLIGAFPSARNVTKKTAGIKAGLETVVYKRIGDLEIHADVYYPAAGDLPKGKMPVALMIHGGSHIMFTRKDVRPAQTRLLLERGFIPVALDHRLCPEVSLSEGPMVDVCDALEWARTTLPNTKLKRAGLQIDGERVVIVGWSSGGQLAMSTAWTAPQRGLRPPEAILAFYCPTNYEDEWWRNPIQPVGAEDTGLEYDVLEAVQDKPITNYGLVGAWEPLSDPRILTDARCRIVLHINWKAQTLPIIIGGLPSRKEANKSSKKVDWHALPQPSLESIRAVSPMAHIRAGDYKTPTFLIHGTADDLIPWQQSQGTYEAMVEEGIPAELALVEGAPHITDLSSNPDSKGWQAAVRGYDFICSYVFP</sequence>
<dbReference type="Gene3D" id="3.10.129.110">
    <property type="entry name" value="Polyketide synthase dehydratase"/>
    <property type="match status" value="1"/>
</dbReference>
<feature type="domain" description="Ketosynthase family 3 (KS3)" evidence="9">
    <location>
        <begin position="384"/>
        <end position="683"/>
    </location>
</feature>
<dbReference type="Gene3D" id="3.40.47.10">
    <property type="match status" value="2"/>
</dbReference>
<dbReference type="InterPro" id="IPR020841">
    <property type="entry name" value="PKS_Beta-ketoAc_synthase_dom"/>
</dbReference>
<evidence type="ECO:0000256" key="3">
    <source>
        <dbReference type="ARBA" id="ARBA00022603"/>
    </source>
</evidence>
<dbReference type="InterPro" id="IPR016036">
    <property type="entry name" value="Malonyl_transacylase_ACP-bd"/>
</dbReference>
<dbReference type="InterPro" id="IPR013094">
    <property type="entry name" value="AB_hydrolase_3"/>
</dbReference>
<feature type="domain" description="PKS/mFAS DH" evidence="10">
    <location>
        <begin position="1164"/>
        <end position="1474"/>
    </location>
</feature>
<dbReference type="Gene3D" id="3.30.70.3290">
    <property type="match status" value="1"/>
</dbReference>
<dbReference type="InterPro" id="IPR049900">
    <property type="entry name" value="PKS_mFAS_DH"/>
</dbReference>
<dbReference type="SUPFAM" id="SSF52151">
    <property type="entry name" value="FabD/lysophospholipase-like"/>
    <property type="match status" value="1"/>
</dbReference>
<dbReference type="Pfam" id="PF08242">
    <property type="entry name" value="Methyltransf_12"/>
    <property type="match status" value="1"/>
</dbReference>
<dbReference type="PROSITE" id="PS52019">
    <property type="entry name" value="PKS_MFAS_DH"/>
    <property type="match status" value="1"/>
</dbReference>
<dbReference type="Pfam" id="PF14765">
    <property type="entry name" value="PS-DH"/>
    <property type="match status" value="1"/>
</dbReference>
<dbReference type="InterPro" id="IPR014043">
    <property type="entry name" value="Acyl_transferase_dom"/>
</dbReference>
<dbReference type="SUPFAM" id="SSF53901">
    <property type="entry name" value="Thiolase-like"/>
    <property type="match status" value="2"/>
</dbReference>
<dbReference type="Pfam" id="PF18558">
    <property type="entry name" value="HTH_51"/>
    <property type="match status" value="1"/>
</dbReference>
<organism evidence="11 12">
    <name type="scientific">Diaporthe eres</name>
    <name type="common">Phomopsis oblonga</name>
    <dbReference type="NCBI Taxonomy" id="83184"/>
    <lineage>
        <taxon>Eukaryota</taxon>
        <taxon>Fungi</taxon>
        <taxon>Dikarya</taxon>
        <taxon>Ascomycota</taxon>
        <taxon>Pezizomycotina</taxon>
        <taxon>Sordariomycetes</taxon>
        <taxon>Sordariomycetidae</taxon>
        <taxon>Diaporthales</taxon>
        <taxon>Diaporthaceae</taxon>
        <taxon>Diaporthe</taxon>
        <taxon>Diaporthe eres species complex</taxon>
    </lineage>
</organism>
<dbReference type="InterPro" id="IPR014030">
    <property type="entry name" value="Ketoacyl_synth_N"/>
</dbReference>
<proteinExistence type="predicted"/>
<evidence type="ECO:0000313" key="12">
    <source>
        <dbReference type="Proteomes" id="UP001430848"/>
    </source>
</evidence>
<keyword evidence="4" id="KW-0808">Transferase</keyword>
<dbReference type="Pfam" id="PF00109">
    <property type="entry name" value="ketoacyl-synt"/>
    <property type="match status" value="1"/>
</dbReference>
<dbReference type="PROSITE" id="PS52004">
    <property type="entry name" value="KS3_2"/>
    <property type="match status" value="1"/>
</dbReference>
<dbReference type="InterPro" id="IPR041068">
    <property type="entry name" value="HTH_51"/>
</dbReference>
<dbReference type="Pfam" id="PF16073">
    <property type="entry name" value="SAT"/>
    <property type="match status" value="1"/>
</dbReference>
<dbReference type="SMART" id="SM00825">
    <property type="entry name" value="PKS_KS"/>
    <property type="match status" value="1"/>
</dbReference>
<dbReference type="SUPFAM" id="SSF53474">
    <property type="entry name" value="alpha/beta-Hydrolases"/>
    <property type="match status" value="1"/>
</dbReference>
<dbReference type="InterPro" id="IPR016039">
    <property type="entry name" value="Thiolase-like"/>
</dbReference>
<accession>A0ABR1NQV6</accession>
<dbReference type="SUPFAM" id="SSF55048">
    <property type="entry name" value="Probable ACP-binding domain of malonyl-CoA ACP transacylase"/>
    <property type="match status" value="1"/>
</dbReference>
<evidence type="ECO:0000256" key="2">
    <source>
        <dbReference type="ARBA" id="ARBA00022553"/>
    </source>
</evidence>
<feature type="region of interest" description="Disordered" evidence="7">
    <location>
        <begin position="1482"/>
        <end position="1513"/>
    </location>
</feature>
<keyword evidence="2" id="KW-0597">Phosphoprotein</keyword>
<keyword evidence="3" id="KW-0489">Methyltransferase</keyword>
<dbReference type="SUPFAM" id="SSF47336">
    <property type="entry name" value="ACP-like"/>
    <property type="match status" value="1"/>
</dbReference>
<feature type="region of interest" description="C-terminal hotdog fold" evidence="6">
    <location>
        <begin position="1325"/>
        <end position="1474"/>
    </location>
</feature>
<reference evidence="11 12" key="1">
    <citation type="submission" date="2024-02" db="EMBL/GenBank/DDBJ databases">
        <title>De novo assembly and annotation of 12 fungi associated with fruit tree decline syndrome in Ontario, Canada.</title>
        <authorList>
            <person name="Sulman M."/>
            <person name="Ellouze W."/>
            <person name="Ilyukhin E."/>
        </authorList>
    </citation>
    <scope>NUCLEOTIDE SEQUENCE [LARGE SCALE GENOMIC DNA]</scope>
    <source>
        <strain evidence="11 12">M169</strain>
    </source>
</reference>
<dbReference type="SUPFAM" id="SSF53335">
    <property type="entry name" value="S-adenosyl-L-methionine-dependent methyltransferases"/>
    <property type="match status" value="1"/>
</dbReference>
<dbReference type="InterPro" id="IPR029058">
    <property type="entry name" value="AB_hydrolase_fold"/>
</dbReference>
<keyword evidence="12" id="KW-1185">Reference proteome</keyword>
<evidence type="ECO:0000313" key="11">
    <source>
        <dbReference type="EMBL" id="KAK7711742.1"/>
    </source>
</evidence>
<gene>
    <name evidence="11" type="ORF">SLS63_012581</name>
</gene>
<dbReference type="InterPro" id="IPR032088">
    <property type="entry name" value="SAT"/>
</dbReference>
<dbReference type="PROSITE" id="PS50075">
    <property type="entry name" value="CARRIER"/>
    <property type="match status" value="1"/>
</dbReference>
<dbReference type="SMART" id="SM00827">
    <property type="entry name" value="PKS_AT"/>
    <property type="match status" value="1"/>
</dbReference>
<dbReference type="EMBL" id="JAKNSF020000142">
    <property type="protein sequence ID" value="KAK7711742.1"/>
    <property type="molecule type" value="Genomic_DNA"/>
</dbReference>
<dbReference type="InterPro" id="IPR036736">
    <property type="entry name" value="ACP-like_sf"/>
</dbReference>
<dbReference type="Gene3D" id="3.40.366.10">
    <property type="entry name" value="Malonyl-Coenzyme A Acyl Carrier Protein, domain 2"/>
    <property type="match status" value="3"/>
</dbReference>
<feature type="region of interest" description="N-terminal hotdog fold" evidence="6">
    <location>
        <begin position="1164"/>
        <end position="1297"/>
    </location>
</feature>
<dbReference type="InterPro" id="IPR013217">
    <property type="entry name" value="Methyltransf_12"/>
</dbReference>
<protein>
    <submittedName>
        <fullName evidence="11">Type I Iterative PKS</fullName>
    </submittedName>
</protein>
<dbReference type="Pfam" id="PF02801">
    <property type="entry name" value="Ketoacyl-synt_C"/>
    <property type="match status" value="1"/>
</dbReference>
<name>A0ABR1NQV6_DIAER</name>
<dbReference type="PROSITE" id="PS00012">
    <property type="entry name" value="PHOSPHOPANTETHEINE"/>
    <property type="match status" value="1"/>
</dbReference>
<dbReference type="InterPro" id="IPR006162">
    <property type="entry name" value="Ppantetheine_attach_site"/>
</dbReference>
<dbReference type="InterPro" id="IPR029063">
    <property type="entry name" value="SAM-dependent_MTases_sf"/>
</dbReference>
<feature type="active site" description="Proton donor; for dehydratase activity" evidence="6">
    <location>
        <position position="1385"/>
    </location>
</feature>
<dbReference type="InterPro" id="IPR001227">
    <property type="entry name" value="Ac_transferase_dom_sf"/>
</dbReference>
<dbReference type="PANTHER" id="PTHR43775:SF21">
    <property type="entry name" value="NON-REDUCING POLYKETIDE SYNTHASE AUSA-RELATED"/>
    <property type="match status" value="1"/>
</dbReference>
<dbReference type="InterPro" id="IPR050091">
    <property type="entry name" value="PKS_NRPS_Biosynth_Enz"/>
</dbReference>
<feature type="active site" description="Proton acceptor; for dehydratase activity" evidence="6">
    <location>
        <position position="1198"/>
    </location>
</feature>
<keyword evidence="5" id="KW-0511">Multifunctional enzyme</keyword>
<dbReference type="InterPro" id="IPR009081">
    <property type="entry name" value="PP-bd_ACP"/>
</dbReference>
<dbReference type="Proteomes" id="UP001430848">
    <property type="component" value="Unassembled WGS sequence"/>
</dbReference>
<evidence type="ECO:0000259" key="10">
    <source>
        <dbReference type="PROSITE" id="PS52019"/>
    </source>
</evidence>
<dbReference type="Gene3D" id="3.40.50.150">
    <property type="entry name" value="Vaccinia Virus protein VP39"/>
    <property type="match status" value="1"/>
</dbReference>
<dbReference type="InterPro" id="IPR042104">
    <property type="entry name" value="PKS_dehydratase_sf"/>
</dbReference>
<comment type="caution">
    <text evidence="11">The sequence shown here is derived from an EMBL/GenBank/DDBJ whole genome shotgun (WGS) entry which is preliminary data.</text>
</comment>
<dbReference type="PANTHER" id="PTHR43775">
    <property type="entry name" value="FATTY ACID SYNTHASE"/>
    <property type="match status" value="1"/>
</dbReference>
<evidence type="ECO:0000256" key="6">
    <source>
        <dbReference type="PROSITE-ProRule" id="PRU01363"/>
    </source>
</evidence>
<dbReference type="Pfam" id="PF07859">
    <property type="entry name" value="Abhydrolase_3"/>
    <property type="match status" value="1"/>
</dbReference>
<dbReference type="Pfam" id="PF00550">
    <property type="entry name" value="PP-binding"/>
    <property type="match status" value="1"/>
</dbReference>
<evidence type="ECO:0000256" key="5">
    <source>
        <dbReference type="ARBA" id="ARBA00023268"/>
    </source>
</evidence>
<dbReference type="Pfam" id="PF00698">
    <property type="entry name" value="Acyl_transf_1"/>
    <property type="match status" value="1"/>
</dbReference>
<dbReference type="CDD" id="cd00833">
    <property type="entry name" value="PKS"/>
    <property type="match status" value="1"/>
</dbReference>
<evidence type="ECO:0000259" key="9">
    <source>
        <dbReference type="PROSITE" id="PS52004"/>
    </source>
</evidence>
<dbReference type="InterPro" id="IPR014031">
    <property type="entry name" value="Ketoacyl_synth_C"/>
</dbReference>
<dbReference type="InterPro" id="IPR001375">
    <property type="entry name" value="Peptidase_S9_cat"/>
</dbReference>
<dbReference type="Pfam" id="PF00326">
    <property type="entry name" value="Peptidase_S9"/>
    <property type="match status" value="1"/>
</dbReference>
<dbReference type="InterPro" id="IPR016035">
    <property type="entry name" value="Acyl_Trfase/lysoPLipase"/>
</dbReference>
<evidence type="ECO:0000256" key="1">
    <source>
        <dbReference type="ARBA" id="ARBA00022450"/>
    </source>
</evidence>
<dbReference type="Gene3D" id="1.10.1200.10">
    <property type="entry name" value="ACP-like"/>
    <property type="match status" value="1"/>
</dbReference>
<evidence type="ECO:0000259" key="8">
    <source>
        <dbReference type="PROSITE" id="PS50075"/>
    </source>
</evidence>
<evidence type="ECO:0000256" key="4">
    <source>
        <dbReference type="ARBA" id="ARBA00022679"/>
    </source>
</evidence>
<dbReference type="InterPro" id="IPR049551">
    <property type="entry name" value="PKS_DH_C"/>
</dbReference>
<dbReference type="Gene3D" id="3.40.50.1820">
    <property type="entry name" value="alpha/beta hydrolase"/>
    <property type="match status" value="1"/>
</dbReference>
<keyword evidence="1" id="KW-0596">Phosphopantetheine</keyword>
<evidence type="ECO:0000256" key="7">
    <source>
        <dbReference type="SAM" id="MobiDB-lite"/>
    </source>
</evidence>